<feature type="signal peptide" evidence="1">
    <location>
        <begin position="1"/>
        <end position="19"/>
    </location>
</feature>
<dbReference type="InterPro" id="IPR025711">
    <property type="entry name" value="PepSY"/>
</dbReference>
<organism evidence="3 4">
    <name type="scientific">Actinomadura namibiensis</name>
    <dbReference type="NCBI Taxonomy" id="182080"/>
    <lineage>
        <taxon>Bacteria</taxon>
        <taxon>Bacillati</taxon>
        <taxon>Actinomycetota</taxon>
        <taxon>Actinomycetes</taxon>
        <taxon>Streptosporangiales</taxon>
        <taxon>Thermomonosporaceae</taxon>
        <taxon>Actinomadura</taxon>
    </lineage>
</organism>
<feature type="domain" description="PepSY" evidence="2">
    <location>
        <begin position="50"/>
        <end position="93"/>
    </location>
</feature>
<comment type="caution">
    <text evidence="3">The sequence shown here is derived from an EMBL/GenBank/DDBJ whole genome shotgun (WGS) entry which is preliminary data.</text>
</comment>
<proteinExistence type="predicted"/>
<protein>
    <submittedName>
        <fullName evidence="3">Putative membrane protein YkoI</fullName>
    </submittedName>
</protein>
<sequence>MAAVVAVLAALAVAGTVTGCGAPHRARNASGSGTPALTRTHLMSAAPAEIPADRAAAAILKAVPGRIAVLAVDDEDGRAVWEADVLAADGAWHEVLLGGSDGRIHADRRDVHAGNERTGTVRTAEVTAARAAAVASRRSPGAVVGVALGDRNGRPLWEVTVAGPGGADRKVLVDAATGAVVPPAMIMPGARRSSAPVGMSAATARITARQAAEAASRAVPGRVAGLDLDADEDRFVWEAEVLATDGTWRQVRLDAHDAALLGVHPDTSDRDDDAARAKTLRTAGADAGRIAADAPRTAPGMVVSVDLDRRRGVHVWRVEVVETDGDKRELTVDPATGGVVA</sequence>
<reference evidence="3 4" key="1">
    <citation type="submission" date="2020-08" db="EMBL/GenBank/DDBJ databases">
        <title>Genomic Encyclopedia of Type Strains, Phase IV (KMG-IV): sequencing the most valuable type-strain genomes for metagenomic binning, comparative biology and taxonomic classification.</title>
        <authorList>
            <person name="Goeker M."/>
        </authorList>
    </citation>
    <scope>NUCLEOTIDE SEQUENCE [LARGE SCALE GENOMIC DNA]</scope>
    <source>
        <strain evidence="3 4">DSM 44197</strain>
    </source>
</reference>
<feature type="chain" id="PRO_5038709448" evidence="1">
    <location>
        <begin position="20"/>
        <end position="341"/>
    </location>
</feature>
<name>A0A7W3QQG9_ACTNM</name>
<accession>A0A7W3QQG9</accession>
<dbReference type="RefSeq" id="WP_182847608.1">
    <property type="nucleotide sequence ID" value="NZ_BAAALP010000058.1"/>
</dbReference>
<dbReference type="Pfam" id="PF03413">
    <property type="entry name" value="PepSY"/>
    <property type="match status" value="4"/>
</dbReference>
<feature type="domain" description="PepSY" evidence="2">
    <location>
        <begin position="294"/>
        <end position="337"/>
    </location>
</feature>
<feature type="domain" description="PepSY" evidence="2">
    <location>
        <begin position="206"/>
        <end position="263"/>
    </location>
</feature>
<dbReference type="AlphaFoldDB" id="A0A7W3QQG9"/>
<evidence type="ECO:0000313" key="3">
    <source>
        <dbReference type="EMBL" id="MBA8955632.1"/>
    </source>
</evidence>
<dbReference type="Gene3D" id="3.10.450.40">
    <property type="match status" value="4"/>
</dbReference>
<dbReference type="EMBL" id="JACJIA010000012">
    <property type="protein sequence ID" value="MBA8955632.1"/>
    <property type="molecule type" value="Genomic_DNA"/>
</dbReference>
<evidence type="ECO:0000259" key="2">
    <source>
        <dbReference type="Pfam" id="PF03413"/>
    </source>
</evidence>
<evidence type="ECO:0000256" key="1">
    <source>
        <dbReference type="SAM" id="SignalP"/>
    </source>
</evidence>
<keyword evidence="1" id="KW-0732">Signal</keyword>
<keyword evidence="4" id="KW-1185">Reference proteome</keyword>
<gene>
    <name evidence="3" type="ORF">HNR61_007308</name>
</gene>
<dbReference type="Proteomes" id="UP000572680">
    <property type="component" value="Unassembled WGS sequence"/>
</dbReference>
<feature type="domain" description="PepSY" evidence="2">
    <location>
        <begin position="126"/>
        <end position="180"/>
    </location>
</feature>
<evidence type="ECO:0000313" key="4">
    <source>
        <dbReference type="Proteomes" id="UP000572680"/>
    </source>
</evidence>